<comment type="caution">
    <text evidence="3">The sequence shown here is derived from an EMBL/GenBank/DDBJ whole genome shotgun (WGS) entry which is preliminary data.</text>
</comment>
<dbReference type="InterPro" id="IPR051785">
    <property type="entry name" value="MMCE/EMCE_epimerase"/>
</dbReference>
<name>A0A077PM01_XENBV</name>
<evidence type="ECO:0000259" key="2">
    <source>
        <dbReference type="PROSITE" id="PS51819"/>
    </source>
</evidence>
<sequence length="196" mass="21838">MLDIVEFGHINIVVDDIDDATRFYQSLFGFELVQSFPHFQNSGFAKGAGFLEAAEQVAVSINFLKIPSTTVYLEIISYINPKSTNPPQTFLPNELGGPRHIALRVRDIARAYEKIKSFPGIFLINPSSDYKPFRLDPVCPDDFTFANAELESDLGLKLKSSIISSSISFVYFTDKFGVTWELEEEPTGADDPALSV</sequence>
<dbReference type="PROSITE" id="PS00934">
    <property type="entry name" value="GLYOXALASE_I_1"/>
    <property type="match status" value="1"/>
</dbReference>
<dbReference type="InterPro" id="IPR018146">
    <property type="entry name" value="Glyoxalase_1_CS"/>
</dbReference>
<dbReference type="Gene3D" id="3.10.180.10">
    <property type="entry name" value="2,3-Dihydroxybiphenyl 1,2-Dioxygenase, domain 1"/>
    <property type="match status" value="1"/>
</dbReference>
<dbReference type="PANTHER" id="PTHR43048:SF3">
    <property type="entry name" value="METHYLMALONYL-COA EPIMERASE, MITOCHONDRIAL"/>
    <property type="match status" value="1"/>
</dbReference>
<evidence type="ECO:0000256" key="1">
    <source>
        <dbReference type="ARBA" id="ARBA00022723"/>
    </source>
</evidence>
<dbReference type="PROSITE" id="PS51819">
    <property type="entry name" value="VOC"/>
    <property type="match status" value="1"/>
</dbReference>
<dbReference type="HOGENOM" id="CLU_1406893_0_0_6"/>
<dbReference type="GO" id="GO:0046872">
    <property type="term" value="F:metal ion binding"/>
    <property type="evidence" value="ECO:0007669"/>
    <property type="project" value="UniProtKB-KW"/>
</dbReference>
<proteinExistence type="predicted"/>
<dbReference type="InterPro" id="IPR037523">
    <property type="entry name" value="VOC_core"/>
</dbReference>
<gene>
    <name evidence="3" type="ORF">XBKQ1_960015</name>
</gene>
<dbReference type="Proteomes" id="UP000028500">
    <property type="component" value="Unassembled WGS sequence"/>
</dbReference>
<evidence type="ECO:0000313" key="4">
    <source>
        <dbReference type="Proteomes" id="UP000028500"/>
    </source>
</evidence>
<dbReference type="GO" id="GO:0004493">
    <property type="term" value="F:methylmalonyl-CoA epimerase activity"/>
    <property type="evidence" value="ECO:0007669"/>
    <property type="project" value="TreeGrafter"/>
</dbReference>
<dbReference type="SUPFAM" id="SSF54593">
    <property type="entry name" value="Glyoxalase/Bleomycin resistance protein/Dihydroxybiphenyl dioxygenase"/>
    <property type="match status" value="1"/>
</dbReference>
<dbReference type="Pfam" id="PF00903">
    <property type="entry name" value="Glyoxalase"/>
    <property type="match status" value="1"/>
</dbReference>
<dbReference type="EMBL" id="CBSY010000290">
    <property type="protein sequence ID" value="CDH22113.1"/>
    <property type="molecule type" value="Genomic_DNA"/>
</dbReference>
<keyword evidence="4" id="KW-1185">Reference proteome</keyword>
<dbReference type="InterPro" id="IPR029068">
    <property type="entry name" value="Glyas_Bleomycin-R_OHBP_Dase"/>
</dbReference>
<protein>
    <recommendedName>
        <fullName evidence="2">VOC domain-containing protein</fullName>
    </recommendedName>
</protein>
<dbReference type="GO" id="GO:0004462">
    <property type="term" value="F:lactoylglutathione lyase activity"/>
    <property type="evidence" value="ECO:0007669"/>
    <property type="project" value="InterPro"/>
</dbReference>
<dbReference type="InterPro" id="IPR004360">
    <property type="entry name" value="Glyas_Fos-R_dOase_dom"/>
</dbReference>
<dbReference type="RefSeq" id="WP_038245178.1">
    <property type="nucleotide sequence ID" value="NZ_CAWLZI010000092.1"/>
</dbReference>
<evidence type="ECO:0000313" key="3">
    <source>
        <dbReference type="EMBL" id="CDH22113.1"/>
    </source>
</evidence>
<accession>A0A077PM01</accession>
<dbReference type="AlphaFoldDB" id="A0A077PM01"/>
<dbReference type="OrthoDB" id="9797882at2"/>
<keyword evidence="1" id="KW-0479">Metal-binding</keyword>
<dbReference type="GO" id="GO:0046491">
    <property type="term" value="P:L-methylmalonyl-CoA metabolic process"/>
    <property type="evidence" value="ECO:0007669"/>
    <property type="project" value="TreeGrafter"/>
</dbReference>
<organism evidence="3 4">
    <name type="scientific">Xenorhabdus bovienii str. kraussei Quebec</name>
    <dbReference type="NCBI Taxonomy" id="1398203"/>
    <lineage>
        <taxon>Bacteria</taxon>
        <taxon>Pseudomonadati</taxon>
        <taxon>Pseudomonadota</taxon>
        <taxon>Gammaproteobacteria</taxon>
        <taxon>Enterobacterales</taxon>
        <taxon>Morganellaceae</taxon>
        <taxon>Xenorhabdus</taxon>
    </lineage>
</organism>
<reference evidence="3" key="1">
    <citation type="submission" date="2013-07" db="EMBL/GenBank/DDBJ databases">
        <title>Sub-species coevolution in mutualistic symbiosis.</title>
        <authorList>
            <person name="Murfin K."/>
            <person name="Klassen J."/>
            <person name="Lee M."/>
            <person name="Forst S."/>
            <person name="Stock P."/>
            <person name="Goodrich-Blair H."/>
        </authorList>
    </citation>
    <scope>NUCLEOTIDE SEQUENCE [LARGE SCALE GENOMIC DNA]</scope>
    <source>
        <strain evidence="3">Kraussei Quebec</strain>
    </source>
</reference>
<dbReference type="PANTHER" id="PTHR43048">
    <property type="entry name" value="METHYLMALONYL-COA EPIMERASE"/>
    <property type="match status" value="1"/>
</dbReference>
<feature type="domain" description="VOC" evidence="2">
    <location>
        <begin position="6"/>
        <end position="161"/>
    </location>
</feature>